<protein>
    <submittedName>
        <fullName evidence="1">Uncharacterized protein</fullName>
    </submittedName>
</protein>
<keyword evidence="2" id="KW-1185">Reference proteome</keyword>
<name>A0ACB7WWT4_9ERIC</name>
<sequence length="106" mass="11674">MGCTASKLDNEDTVRRCKDHRRYMKDAIYARHHLAAAHSDYCLEVVKAGEDLTGEIGRNRTLDDVWVVDVAEDLDFTADLTADGVFVVAVNDGGGGGDDGDQFRRQ</sequence>
<evidence type="ECO:0000313" key="1">
    <source>
        <dbReference type="EMBL" id="KAH7832882.1"/>
    </source>
</evidence>
<reference evidence="1 2" key="1">
    <citation type="journal article" date="2021" name="Hortic Res">
        <title>High-quality reference genome and annotation aids understanding of berry development for evergreen blueberry (Vaccinium darrowii).</title>
        <authorList>
            <person name="Yu J."/>
            <person name="Hulse-Kemp A.M."/>
            <person name="Babiker E."/>
            <person name="Staton M."/>
        </authorList>
    </citation>
    <scope>NUCLEOTIDE SEQUENCE [LARGE SCALE GENOMIC DNA]</scope>
    <source>
        <strain evidence="2">cv. NJ 8807/NJ 8810</strain>
        <tissue evidence="1">Young leaf</tissue>
    </source>
</reference>
<gene>
    <name evidence="1" type="ORF">Vadar_001025</name>
</gene>
<proteinExistence type="predicted"/>
<dbReference type="EMBL" id="CM037152">
    <property type="protein sequence ID" value="KAH7832882.1"/>
    <property type="molecule type" value="Genomic_DNA"/>
</dbReference>
<comment type="caution">
    <text evidence="1">The sequence shown here is derived from an EMBL/GenBank/DDBJ whole genome shotgun (WGS) entry which is preliminary data.</text>
</comment>
<evidence type="ECO:0000313" key="2">
    <source>
        <dbReference type="Proteomes" id="UP000828048"/>
    </source>
</evidence>
<organism evidence="1 2">
    <name type="scientific">Vaccinium darrowii</name>
    <dbReference type="NCBI Taxonomy" id="229202"/>
    <lineage>
        <taxon>Eukaryota</taxon>
        <taxon>Viridiplantae</taxon>
        <taxon>Streptophyta</taxon>
        <taxon>Embryophyta</taxon>
        <taxon>Tracheophyta</taxon>
        <taxon>Spermatophyta</taxon>
        <taxon>Magnoliopsida</taxon>
        <taxon>eudicotyledons</taxon>
        <taxon>Gunneridae</taxon>
        <taxon>Pentapetalae</taxon>
        <taxon>asterids</taxon>
        <taxon>Ericales</taxon>
        <taxon>Ericaceae</taxon>
        <taxon>Vaccinioideae</taxon>
        <taxon>Vaccinieae</taxon>
        <taxon>Vaccinium</taxon>
    </lineage>
</organism>
<accession>A0ACB7WWT4</accession>
<dbReference type="Proteomes" id="UP000828048">
    <property type="component" value="Chromosome 2"/>
</dbReference>